<evidence type="ECO:0000313" key="5">
    <source>
        <dbReference type="Proteomes" id="UP000190306"/>
    </source>
</evidence>
<keyword evidence="5" id="KW-1185">Reference proteome</keyword>
<dbReference type="PANTHER" id="PTHR35526">
    <property type="entry name" value="ANTI-SIGMA-F FACTOR RSBW-RELATED"/>
    <property type="match status" value="1"/>
</dbReference>
<reference evidence="3 5" key="1">
    <citation type="submission" date="2015-07" db="EMBL/GenBank/DDBJ databases">
        <title>Draft Genome Sequence of Streptomyces antibioticus, IMRU 3720 reveals insights in the evolution of actinomycin biosynthetic gene clusters in Streptomyces.</title>
        <authorList>
            <person name="Crnovcic I."/>
            <person name="Ruckert C."/>
            <person name="Kalinowksi J."/>
            <person name="Keller U."/>
        </authorList>
    </citation>
    <scope>NUCLEOTIDE SEQUENCE [LARGE SCALE GENOMIC DNA]</scope>
    <source>
        <strain evidence="3 5">DSM 41481</strain>
    </source>
</reference>
<keyword evidence="4" id="KW-0547">Nucleotide-binding</keyword>
<dbReference type="GO" id="GO:0005524">
    <property type="term" value="F:ATP binding"/>
    <property type="evidence" value="ECO:0007669"/>
    <property type="project" value="UniProtKB-KW"/>
</dbReference>
<name>A0AAE7CLV3_STRAT</name>
<gene>
    <name evidence="3" type="ORF">AFM16_21420</name>
    <name evidence="4" type="ORF">HCX60_21805</name>
</gene>
<dbReference type="SUPFAM" id="SSF55874">
    <property type="entry name" value="ATPase domain of HSP90 chaperone/DNA topoisomerase II/histidine kinase"/>
    <property type="match status" value="1"/>
</dbReference>
<dbReference type="Proteomes" id="UP000502504">
    <property type="component" value="Chromosome"/>
</dbReference>
<dbReference type="Proteomes" id="UP000190306">
    <property type="component" value="Chromosome"/>
</dbReference>
<feature type="domain" description="Histidine kinase/HSP90-like ATPase" evidence="2">
    <location>
        <begin position="15"/>
        <end position="115"/>
    </location>
</feature>
<keyword evidence="4" id="KW-0067">ATP-binding</keyword>
<evidence type="ECO:0000313" key="4">
    <source>
        <dbReference type="EMBL" id="QIT45832.1"/>
    </source>
</evidence>
<dbReference type="Gene3D" id="3.30.565.10">
    <property type="entry name" value="Histidine kinase-like ATPase, C-terminal domain"/>
    <property type="match status" value="1"/>
</dbReference>
<evidence type="ECO:0000256" key="1">
    <source>
        <dbReference type="ARBA" id="ARBA00022527"/>
    </source>
</evidence>
<keyword evidence="1" id="KW-0418">Kinase</keyword>
<keyword evidence="1" id="KW-0723">Serine/threonine-protein kinase</keyword>
<evidence type="ECO:0000313" key="6">
    <source>
        <dbReference type="Proteomes" id="UP000502504"/>
    </source>
</evidence>
<dbReference type="InterPro" id="IPR003594">
    <property type="entry name" value="HATPase_dom"/>
</dbReference>
<reference evidence="4 6" key="2">
    <citation type="submission" date="2020-03" db="EMBL/GenBank/DDBJ databases">
        <title>Is there a link between lipid content and antibiotic production in Streptomyces?</title>
        <authorList>
            <person name="David M."/>
            <person name="Lejeune C."/>
            <person name="Abreu S."/>
            <person name="Thibessard A."/>
            <person name="Leblond P."/>
            <person name="Chaminade P."/>
            <person name="Virolle M.-J."/>
        </authorList>
    </citation>
    <scope>NUCLEOTIDE SEQUENCE [LARGE SCALE GENOMIC DNA]</scope>
    <source>
        <strain evidence="4 6">DSM 41481</strain>
    </source>
</reference>
<dbReference type="InterPro" id="IPR050267">
    <property type="entry name" value="Anti-sigma-factor_SerPK"/>
</dbReference>
<accession>A0AAE7CLV3</accession>
<dbReference type="InterPro" id="IPR036890">
    <property type="entry name" value="HATPase_C_sf"/>
</dbReference>
<dbReference type="EMBL" id="LHQL01000010">
    <property type="protein sequence ID" value="OOQ50406.1"/>
    <property type="molecule type" value="Genomic_DNA"/>
</dbReference>
<dbReference type="EMBL" id="CP050692">
    <property type="protein sequence ID" value="QIT45832.1"/>
    <property type="molecule type" value="Genomic_DNA"/>
</dbReference>
<keyword evidence="1" id="KW-0808">Transferase</keyword>
<dbReference type="Pfam" id="PF13581">
    <property type="entry name" value="HATPase_c_2"/>
    <property type="match status" value="1"/>
</dbReference>
<organism evidence="4 6">
    <name type="scientific">Streptomyces antibioticus</name>
    <dbReference type="NCBI Taxonomy" id="1890"/>
    <lineage>
        <taxon>Bacteria</taxon>
        <taxon>Bacillati</taxon>
        <taxon>Actinomycetota</taxon>
        <taxon>Actinomycetes</taxon>
        <taxon>Kitasatosporales</taxon>
        <taxon>Streptomycetaceae</taxon>
        <taxon>Streptomyces</taxon>
    </lineage>
</organism>
<evidence type="ECO:0000259" key="2">
    <source>
        <dbReference type="Pfam" id="PF13581"/>
    </source>
</evidence>
<sequence>MPETEPDAWEYTLYIPTDPRAVPVCRRTLRLILTLHHLPHLTETAELLVSELISNAVQHTKGPAALRIRYRNRTLQIGAWDSDPQPPRPPGDFDKLTDSESGRGFAIVRACADTWGWQPLARLGRRGKLVWCELGPALP</sequence>
<dbReference type="AlphaFoldDB" id="A0AAE7CLV3"/>
<dbReference type="GO" id="GO:0004674">
    <property type="term" value="F:protein serine/threonine kinase activity"/>
    <property type="evidence" value="ECO:0007669"/>
    <property type="project" value="UniProtKB-KW"/>
</dbReference>
<evidence type="ECO:0000313" key="3">
    <source>
        <dbReference type="EMBL" id="OOQ50406.1"/>
    </source>
</evidence>
<dbReference type="PANTHER" id="PTHR35526:SF3">
    <property type="entry name" value="ANTI-SIGMA-F FACTOR RSBW"/>
    <property type="match status" value="1"/>
</dbReference>
<dbReference type="CDD" id="cd16936">
    <property type="entry name" value="HATPase_RsbW-like"/>
    <property type="match status" value="1"/>
</dbReference>
<dbReference type="RefSeq" id="WP_078634341.1">
    <property type="nucleotide sequence ID" value="NZ_CM007717.1"/>
</dbReference>
<protein>
    <submittedName>
        <fullName evidence="4">ATP-binding protein</fullName>
    </submittedName>
    <submittedName>
        <fullName evidence="3">ATPase</fullName>
    </submittedName>
</protein>
<proteinExistence type="predicted"/>